<organism evidence="1 2">
    <name type="scientific">Atlantibacter subterraneus</name>
    <dbReference type="NCBI Taxonomy" id="255519"/>
    <lineage>
        <taxon>Bacteria</taxon>
        <taxon>Pseudomonadati</taxon>
        <taxon>Pseudomonadota</taxon>
        <taxon>Gammaproteobacteria</taxon>
        <taxon>Enterobacterales</taxon>
        <taxon>Enterobacteriaceae</taxon>
        <taxon>Atlantibacter</taxon>
    </lineage>
</organism>
<evidence type="ECO:0000313" key="1">
    <source>
        <dbReference type="EMBL" id="RSE21638.1"/>
    </source>
</evidence>
<evidence type="ECO:0000313" key="2">
    <source>
        <dbReference type="Proteomes" id="UP000275331"/>
    </source>
</evidence>
<dbReference type="EMBL" id="RHXB01000026">
    <property type="protein sequence ID" value="RSE21638.1"/>
    <property type="molecule type" value="Genomic_DNA"/>
</dbReference>
<accession>A0A3R9G266</accession>
<sequence length="79" mass="9050">FSCRLSPESVDNAATVFEPAGSARRSRTPERSESVSEEAAFLLQGIFYLRPDPAFFTCFMWQLCPAFLRCYILSQYTLR</sequence>
<feature type="non-terminal residue" evidence="1">
    <location>
        <position position="1"/>
    </location>
</feature>
<name>A0A3R9G266_9ENTR</name>
<dbReference type="AlphaFoldDB" id="A0A3R9G266"/>
<comment type="caution">
    <text evidence="1">The sequence shown here is derived from an EMBL/GenBank/DDBJ whole genome shotgun (WGS) entry which is preliminary data.</text>
</comment>
<reference evidence="1 2" key="1">
    <citation type="submission" date="2018-10" db="EMBL/GenBank/DDBJ databases">
        <title>Transmission dynamics of multidrug resistant bacteria on intensive care unit surfaces.</title>
        <authorList>
            <person name="D'Souza A.W."/>
            <person name="Potter R.F."/>
            <person name="Wallace M."/>
            <person name="Shupe A."/>
            <person name="Patel S."/>
            <person name="Sun S."/>
            <person name="Gul D."/>
            <person name="Kwon J.H."/>
            <person name="Andleeb S."/>
            <person name="Burnham C.-A.D."/>
            <person name="Dantas G."/>
        </authorList>
    </citation>
    <scope>NUCLEOTIDE SEQUENCE [LARGE SCALE GENOMIC DNA]</scope>
    <source>
        <strain evidence="1 2">AS_373</strain>
    </source>
</reference>
<gene>
    <name evidence="1" type="ORF">EGT71_23035</name>
</gene>
<proteinExistence type="predicted"/>
<dbReference type="Proteomes" id="UP000275331">
    <property type="component" value="Unassembled WGS sequence"/>
</dbReference>
<protein>
    <submittedName>
        <fullName evidence="1">Uncharacterized protein</fullName>
    </submittedName>
</protein>